<feature type="region of interest" description="Disordered" evidence="1">
    <location>
        <begin position="29"/>
        <end position="48"/>
    </location>
</feature>
<evidence type="ECO:0000313" key="2">
    <source>
        <dbReference type="EMBL" id="KQH80343.1"/>
    </source>
</evidence>
<evidence type="ECO:0000256" key="1">
    <source>
        <dbReference type="SAM" id="MobiDB-lite"/>
    </source>
</evidence>
<proteinExistence type="predicted"/>
<dbReference type="EMBL" id="LKTM01000029">
    <property type="protein sequence ID" value="KQH80343.1"/>
    <property type="molecule type" value="Genomic_DNA"/>
</dbReference>
<reference evidence="2 3" key="1">
    <citation type="submission" date="2015-10" db="EMBL/GenBank/DDBJ databases">
        <title>Mycobacterium gordonae draft genome assembly.</title>
        <authorList>
            <person name="Ustinova V."/>
            <person name="Smirnova T."/>
            <person name="Blagodatskikh K."/>
            <person name="Varlamov D."/>
            <person name="Larionova E."/>
            <person name="Chernousova L."/>
        </authorList>
    </citation>
    <scope>NUCLEOTIDE SEQUENCE [LARGE SCALE GENOMIC DNA]</scope>
    <source>
        <strain evidence="2 3">CTRI 14-8773</strain>
    </source>
</reference>
<comment type="caution">
    <text evidence="2">The sequence shown here is derived from an EMBL/GenBank/DDBJ whole genome shotgun (WGS) entry which is preliminary data.</text>
</comment>
<dbReference type="AlphaFoldDB" id="A0A0Q2MKR4"/>
<dbReference type="Proteomes" id="UP000051677">
    <property type="component" value="Unassembled WGS sequence"/>
</dbReference>
<protein>
    <submittedName>
        <fullName evidence="2">Uncharacterized protein</fullName>
    </submittedName>
</protein>
<organism evidence="2 3">
    <name type="scientific">Mycobacterium gordonae</name>
    <dbReference type="NCBI Taxonomy" id="1778"/>
    <lineage>
        <taxon>Bacteria</taxon>
        <taxon>Bacillati</taxon>
        <taxon>Actinomycetota</taxon>
        <taxon>Actinomycetes</taxon>
        <taxon>Mycobacteriales</taxon>
        <taxon>Mycobacteriaceae</taxon>
        <taxon>Mycobacterium</taxon>
    </lineage>
</organism>
<evidence type="ECO:0000313" key="3">
    <source>
        <dbReference type="Proteomes" id="UP000051677"/>
    </source>
</evidence>
<sequence length="68" mass="6072">MLTNRRLSAAEAAQWGAGGSAKVIGTGGNGGAGGVPSPPFGVPSGGTGGPGGAKGVVFGAVGLPGPNG</sequence>
<accession>A0A0Q2MKR4</accession>
<name>A0A0Q2MKR4_MYCGO</name>
<gene>
    <name evidence="2" type="ORF">AO501_10425</name>
</gene>